<accession>A0A1U9Z3K7</accession>
<sequence>MFQSLRSGIAADTIRMGTSAYTQVHAYVLAGHADESSVLTYLYV</sequence>
<dbReference type="EMBL" id="CP020330">
    <property type="protein sequence ID" value="AQZ52230.1"/>
    <property type="molecule type" value="Genomic_DNA"/>
</dbReference>
<keyword evidence="2" id="KW-1185">Reference proteome</keyword>
<dbReference type="KEGG" id="mmed:Mame_02907"/>
<proteinExistence type="predicted"/>
<name>A0A1U9Z3K7_9HYPH</name>
<organism evidence="1 2">
    <name type="scientific">Martelella mediterranea DSM 17316</name>
    <dbReference type="NCBI Taxonomy" id="1122214"/>
    <lineage>
        <taxon>Bacteria</taxon>
        <taxon>Pseudomonadati</taxon>
        <taxon>Pseudomonadota</taxon>
        <taxon>Alphaproteobacteria</taxon>
        <taxon>Hyphomicrobiales</taxon>
        <taxon>Aurantimonadaceae</taxon>
        <taxon>Martelella</taxon>
    </lineage>
</organism>
<evidence type="ECO:0000313" key="1">
    <source>
        <dbReference type="EMBL" id="AQZ52230.1"/>
    </source>
</evidence>
<evidence type="ECO:0000313" key="2">
    <source>
        <dbReference type="Proteomes" id="UP000191135"/>
    </source>
</evidence>
<reference evidence="1 2" key="1">
    <citation type="submission" date="2017-03" db="EMBL/GenBank/DDBJ databases">
        <title>Foreign affairs: Plasmid Transfer between Roseobacters and Rhizobia.</title>
        <authorList>
            <person name="Bartling P."/>
            <person name="Bunk B."/>
            <person name="Overmann J."/>
            <person name="Brinkmann H."/>
            <person name="Petersen J."/>
        </authorList>
    </citation>
    <scope>NUCLEOTIDE SEQUENCE [LARGE SCALE GENOMIC DNA]</scope>
    <source>
        <strain evidence="1 2">MACL11</strain>
    </source>
</reference>
<dbReference type="AlphaFoldDB" id="A0A1U9Z3K7"/>
<dbReference type="STRING" id="1122214.Mame_02907"/>
<protein>
    <submittedName>
        <fullName evidence="1">Uncharacterized protein</fullName>
    </submittedName>
</protein>
<gene>
    <name evidence="1" type="ORF">Mame_02907</name>
</gene>
<dbReference type="Proteomes" id="UP000191135">
    <property type="component" value="Chromosome"/>
</dbReference>